<gene>
    <name evidence="1" type="ORF">SAMN05421837_113203</name>
</gene>
<sequence length="91" mass="9530">MRAIPVARLRAAGLLDALLELGRAVTDQVPEPAAPAADISCMTAADLVRMAVTAPGAVVETTWIHDHRYCSDELGKSSLEEGMIPGSGTRS</sequence>
<evidence type="ECO:0000313" key="1">
    <source>
        <dbReference type="EMBL" id="SEF37373.1"/>
    </source>
</evidence>
<accession>A0A1H5RG64</accession>
<protein>
    <submittedName>
        <fullName evidence="1">Uncharacterized protein</fullName>
    </submittedName>
</protein>
<organism evidence="1 2">
    <name type="scientific">Amycolatopsis pretoriensis</name>
    <dbReference type="NCBI Taxonomy" id="218821"/>
    <lineage>
        <taxon>Bacteria</taxon>
        <taxon>Bacillati</taxon>
        <taxon>Actinomycetota</taxon>
        <taxon>Actinomycetes</taxon>
        <taxon>Pseudonocardiales</taxon>
        <taxon>Pseudonocardiaceae</taxon>
        <taxon>Amycolatopsis</taxon>
    </lineage>
</organism>
<dbReference type="EMBL" id="FNUJ01000013">
    <property type="protein sequence ID" value="SEF37373.1"/>
    <property type="molecule type" value="Genomic_DNA"/>
</dbReference>
<evidence type="ECO:0000313" key="2">
    <source>
        <dbReference type="Proteomes" id="UP000198878"/>
    </source>
</evidence>
<dbReference type="AlphaFoldDB" id="A0A1H5RG64"/>
<proteinExistence type="predicted"/>
<dbReference type="Proteomes" id="UP000198878">
    <property type="component" value="Unassembled WGS sequence"/>
</dbReference>
<reference evidence="2" key="1">
    <citation type="submission" date="2016-10" db="EMBL/GenBank/DDBJ databases">
        <authorList>
            <person name="Varghese N."/>
            <person name="Submissions S."/>
        </authorList>
    </citation>
    <scope>NUCLEOTIDE SEQUENCE [LARGE SCALE GENOMIC DNA]</scope>
    <source>
        <strain evidence="2">DSM 44654</strain>
    </source>
</reference>
<name>A0A1H5RG64_9PSEU</name>
<keyword evidence="2" id="KW-1185">Reference proteome</keyword>
<dbReference type="RefSeq" id="WP_086678204.1">
    <property type="nucleotide sequence ID" value="NZ_FNUJ01000013.1"/>
</dbReference>